<feature type="transmembrane region" description="Helical" evidence="2">
    <location>
        <begin position="89"/>
        <end position="107"/>
    </location>
</feature>
<keyword evidence="2" id="KW-1133">Transmembrane helix</keyword>
<evidence type="ECO:0000256" key="2">
    <source>
        <dbReference type="SAM" id="Phobius"/>
    </source>
</evidence>
<gene>
    <name evidence="3" type="ORF">OG814_25495</name>
</gene>
<dbReference type="RefSeq" id="WP_406335672.1">
    <property type="nucleotide sequence ID" value="NZ_CP108188.1"/>
</dbReference>
<feature type="region of interest" description="Disordered" evidence="1">
    <location>
        <begin position="1"/>
        <end position="28"/>
    </location>
</feature>
<accession>A0ABZ1LH35</accession>
<dbReference type="EMBL" id="CP108188">
    <property type="protein sequence ID" value="WTR72394.1"/>
    <property type="molecule type" value="Genomic_DNA"/>
</dbReference>
<keyword evidence="2" id="KW-0812">Transmembrane</keyword>
<feature type="transmembrane region" description="Helical" evidence="2">
    <location>
        <begin position="30"/>
        <end position="52"/>
    </location>
</feature>
<keyword evidence="4" id="KW-1185">Reference proteome</keyword>
<keyword evidence="2" id="KW-0472">Membrane</keyword>
<feature type="transmembrane region" description="Helical" evidence="2">
    <location>
        <begin position="64"/>
        <end position="83"/>
    </location>
</feature>
<evidence type="ECO:0000313" key="3">
    <source>
        <dbReference type="EMBL" id="WTR72394.1"/>
    </source>
</evidence>
<name>A0ABZ1LH35_9ACTN</name>
<evidence type="ECO:0000313" key="4">
    <source>
        <dbReference type="Proteomes" id="UP001622594"/>
    </source>
</evidence>
<feature type="compositionally biased region" description="Gly residues" evidence="1">
    <location>
        <begin position="7"/>
        <end position="28"/>
    </location>
</feature>
<protein>
    <recommendedName>
        <fullName evidence="5">DUF3592 domain-containing protein</fullName>
    </recommendedName>
</protein>
<evidence type="ECO:0000256" key="1">
    <source>
        <dbReference type="SAM" id="MobiDB-lite"/>
    </source>
</evidence>
<sequence length="224" mass="22493">MSSTGSGRSGGSGRSRGTRSPGGTGSPAGAGTWAATALPAVGAVAVYAWAAWSFGSASAPSTTVAVSVGGAVVLVAAVAYYLLVDGVMGLWGALALVGALLLTVAVADRTASRGAVADCVVVKVHEERHVSVGEGGGERTVYRHTLRCPGGYPSDLAEDRRVAPDGGEVRIAYDPRRRVAPAVEGASLPWGQGFLAVLLLAVATAGARRFSRAGLRDREAPAGP</sequence>
<organism evidence="3 4">
    <name type="scientific">Streptomyces zaomyceticus</name>
    <dbReference type="NCBI Taxonomy" id="68286"/>
    <lineage>
        <taxon>Bacteria</taxon>
        <taxon>Bacillati</taxon>
        <taxon>Actinomycetota</taxon>
        <taxon>Actinomycetes</taxon>
        <taxon>Kitasatosporales</taxon>
        <taxon>Streptomycetaceae</taxon>
        <taxon>Streptomyces</taxon>
    </lineage>
</organism>
<proteinExistence type="predicted"/>
<reference evidence="3 4" key="1">
    <citation type="submission" date="2022-10" db="EMBL/GenBank/DDBJ databases">
        <title>The complete genomes of actinobacterial strains from the NBC collection.</title>
        <authorList>
            <person name="Joergensen T.S."/>
            <person name="Alvarez Arevalo M."/>
            <person name="Sterndorff E.B."/>
            <person name="Faurdal D."/>
            <person name="Vuksanovic O."/>
            <person name="Mourched A.-S."/>
            <person name="Charusanti P."/>
            <person name="Shaw S."/>
            <person name="Blin K."/>
            <person name="Weber T."/>
        </authorList>
    </citation>
    <scope>NUCLEOTIDE SEQUENCE [LARGE SCALE GENOMIC DNA]</scope>
    <source>
        <strain evidence="3 4">NBC_00123</strain>
    </source>
</reference>
<dbReference type="Proteomes" id="UP001622594">
    <property type="component" value="Chromosome"/>
</dbReference>
<evidence type="ECO:0008006" key="5">
    <source>
        <dbReference type="Google" id="ProtNLM"/>
    </source>
</evidence>